<dbReference type="Proteomes" id="UP000552836">
    <property type="component" value="Unassembled WGS sequence"/>
</dbReference>
<evidence type="ECO:0000313" key="4">
    <source>
        <dbReference type="Proteomes" id="UP000648663"/>
    </source>
</evidence>
<dbReference type="RefSeq" id="WP_166754903.1">
    <property type="nucleotide sequence ID" value="NZ_BAABJU010000001.1"/>
</dbReference>
<dbReference type="AlphaFoldDB" id="A0A846LPW5"/>
<name>A0A846LPW5_9ACTN</name>
<evidence type="ECO:0000313" key="3">
    <source>
        <dbReference type="Proteomes" id="UP000552836"/>
    </source>
</evidence>
<reference evidence="2 3" key="3">
    <citation type="submission" date="2020-02" db="EMBL/GenBank/DDBJ databases">
        <title>Sequencing the genomes of 1000 actinobacteria strains.</title>
        <authorList>
            <person name="Klenk H.-P."/>
        </authorList>
    </citation>
    <scope>NUCLEOTIDE SEQUENCE [LARGE SCALE GENOMIC DNA]</scope>
    <source>
        <strain evidence="2 3">DSM 45201</strain>
    </source>
</reference>
<accession>A0A846LPW5</accession>
<comment type="caution">
    <text evidence="2">The sequence shown here is derived from an EMBL/GenBank/DDBJ whole genome shotgun (WGS) entry which is preliminary data.</text>
</comment>
<dbReference type="Proteomes" id="UP000648663">
    <property type="component" value="Unassembled WGS sequence"/>
</dbReference>
<evidence type="ECO:0000313" key="1">
    <source>
        <dbReference type="EMBL" id="GGL55426.1"/>
    </source>
</evidence>
<dbReference type="EMBL" id="BMMI01000001">
    <property type="protein sequence ID" value="GGL55426.1"/>
    <property type="molecule type" value="Genomic_DNA"/>
</dbReference>
<keyword evidence="4" id="KW-1185">Reference proteome</keyword>
<protein>
    <submittedName>
        <fullName evidence="2">Uncharacterized protein</fullName>
    </submittedName>
</protein>
<gene>
    <name evidence="2" type="ORF">FB380_001951</name>
    <name evidence="1" type="ORF">GCM10011589_09310</name>
</gene>
<proteinExistence type="predicted"/>
<reference evidence="4" key="2">
    <citation type="journal article" date="2019" name="Int. J. Syst. Evol. Microbiol.">
        <title>The Global Catalogue of Microorganisms (GCM) 10K type strain sequencing project: providing services to taxonomists for standard genome sequencing and annotation.</title>
        <authorList>
            <consortium name="The Broad Institute Genomics Platform"/>
            <consortium name="The Broad Institute Genome Sequencing Center for Infectious Disease"/>
            <person name="Wu L."/>
            <person name="Ma J."/>
        </authorList>
    </citation>
    <scope>NUCLEOTIDE SEQUENCE [LARGE SCALE GENOMIC DNA]</scope>
    <source>
        <strain evidence="4">CGMCC 4.5581</strain>
    </source>
</reference>
<reference evidence="1" key="4">
    <citation type="submission" date="2024-05" db="EMBL/GenBank/DDBJ databases">
        <authorList>
            <person name="Sun Q."/>
            <person name="Zhou Y."/>
        </authorList>
    </citation>
    <scope>NUCLEOTIDE SEQUENCE</scope>
    <source>
        <strain evidence="1">CGMCC 4.5581</strain>
    </source>
</reference>
<reference evidence="1" key="1">
    <citation type="journal article" date="2014" name="Int. J. Syst. Evol. Microbiol.">
        <title>Complete genome of a new Firmicutes species belonging to the dominant human colonic microbiota ('Ruminococcus bicirculans') reveals two chromosomes and a selective capacity to utilize plant glucans.</title>
        <authorList>
            <consortium name="NISC Comparative Sequencing Program"/>
            <person name="Wegmann U."/>
            <person name="Louis P."/>
            <person name="Goesmann A."/>
            <person name="Henrissat B."/>
            <person name="Duncan S.H."/>
            <person name="Flint H.J."/>
        </authorList>
    </citation>
    <scope>NUCLEOTIDE SEQUENCE</scope>
    <source>
        <strain evidence="1">CGMCC 4.5581</strain>
    </source>
</reference>
<sequence length="683" mass="68341">MSTLLPTPVALPDPPGSPAALGDVLAQLASAGFAAGTTVHLLSATAVDTGWQGADAVAVTTEVATATAVAGELHRALTTAAARLAEHRELWLVVLSRVAALRADQRDQFARVGARVAVLEGPAWGGGLPGSGRDEAATLSAAVAADDVDRAAEHRALLDDLAADAAAVAAVLAAVTAPLGGRTRPGGAAQVTAWLAGRLPGWGDGAFAALGREAAEILLRPGTAQQLEAAAAGWSGHAAGPAFAAAVVERLGVDGLRWLLTVLGERGAAVPALAGLLAGTLSAVAAGSPADRTLSDLRLAPADPDGAVDVLALGMGAVLRALPGRAGVGGSALAASWGRQFLAREAARGAGAATVVGPTAPDPVAAALSVVRRAGDRVAAGELLADAAAWTTLLSRPWPGGTEDLAAVVTLAAAGPAAATAAGAALRSLGRGLAPDSPNRVLVDQGTFARIGAEVSGLVAGQTGVLVSVLEAAVRDGGTGGALDASTDTQLRGLAHLFAEEARSAPVVIALHAAARAAGVPAPRGAELVGATVAVQEHGQRLRYALAYSQEQEAVVDRQLLWTIGVGTPTSLVHGPAEDLVEGIVDSAATLVGADGEVRMGPDDGPVRTAADAERAAVELLTPAAPDTAAVEAAARDGFEQVAATLGRLDPPSPSLLDRLDDLPLPEHEDRRRHRWERLKITR</sequence>
<organism evidence="2 3">
    <name type="scientific">Modestobacter marinus</name>
    <dbReference type="NCBI Taxonomy" id="477641"/>
    <lineage>
        <taxon>Bacteria</taxon>
        <taxon>Bacillati</taxon>
        <taxon>Actinomycetota</taxon>
        <taxon>Actinomycetes</taxon>
        <taxon>Geodermatophilales</taxon>
        <taxon>Geodermatophilaceae</taxon>
        <taxon>Modestobacter</taxon>
    </lineage>
</organism>
<evidence type="ECO:0000313" key="2">
    <source>
        <dbReference type="EMBL" id="NIH67505.1"/>
    </source>
</evidence>
<dbReference type="EMBL" id="JAAMPA010000001">
    <property type="protein sequence ID" value="NIH67505.1"/>
    <property type="molecule type" value="Genomic_DNA"/>
</dbReference>